<dbReference type="PANTHER" id="PTHR10281:SF115">
    <property type="entry name" value="BINDING PROTEIN, PUTATIVE (AFU_ORTHOLOGUE AFUA_4G06240)-RELATED"/>
    <property type="match status" value="1"/>
</dbReference>
<dbReference type="InterPro" id="IPR050577">
    <property type="entry name" value="MAPR/NEUFC/NENF-like"/>
</dbReference>
<sequence>MSKVFTPEELAKHDGTDASAAIYVAIKGTVFDVSSKKEMYGPGAGYHCFAGKDASKALGKSSLKPEDCIADYSGLDEKEMKTLDDWVVFFEKRYPVVGKTA</sequence>
<gene>
    <name evidence="3" type="ORF">BGZ70_009051</name>
</gene>
<keyword evidence="4" id="KW-1185">Reference proteome</keyword>
<proteinExistence type="inferred from homology"/>
<dbReference type="Gene3D" id="3.10.120.10">
    <property type="entry name" value="Cytochrome b5-like heme/steroid binding domain"/>
    <property type="match status" value="1"/>
</dbReference>
<dbReference type="GO" id="GO:0005783">
    <property type="term" value="C:endoplasmic reticulum"/>
    <property type="evidence" value="ECO:0007669"/>
    <property type="project" value="TreeGrafter"/>
</dbReference>
<accession>A0A9P6M158</accession>
<dbReference type="GO" id="GO:0020037">
    <property type="term" value="F:heme binding"/>
    <property type="evidence" value="ECO:0007669"/>
    <property type="project" value="UniProtKB-ARBA"/>
</dbReference>
<dbReference type="PANTHER" id="PTHR10281">
    <property type="entry name" value="MEMBRANE-ASSOCIATED PROGESTERONE RECEPTOR COMPONENT-RELATED"/>
    <property type="match status" value="1"/>
</dbReference>
<evidence type="ECO:0000313" key="3">
    <source>
        <dbReference type="EMBL" id="KAF9958918.1"/>
    </source>
</evidence>
<dbReference type="Pfam" id="PF00173">
    <property type="entry name" value="Cyt-b5"/>
    <property type="match status" value="1"/>
</dbReference>
<comment type="similarity">
    <text evidence="1">Belongs to the cytochrome b5 family. MAPR subfamily.</text>
</comment>
<dbReference type="SMART" id="SM01117">
    <property type="entry name" value="Cyt-b5"/>
    <property type="match status" value="1"/>
</dbReference>
<protein>
    <recommendedName>
        <fullName evidence="2">Cytochrome b5 heme-binding domain-containing protein</fullName>
    </recommendedName>
</protein>
<dbReference type="EMBL" id="JAAAHY010000701">
    <property type="protein sequence ID" value="KAF9958918.1"/>
    <property type="molecule type" value="Genomic_DNA"/>
</dbReference>
<dbReference type="InterPro" id="IPR036400">
    <property type="entry name" value="Cyt_B5-like_heme/steroid_sf"/>
</dbReference>
<dbReference type="GO" id="GO:0016020">
    <property type="term" value="C:membrane"/>
    <property type="evidence" value="ECO:0007669"/>
    <property type="project" value="TreeGrafter"/>
</dbReference>
<evidence type="ECO:0000313" key="4">
    <source>
        <dbReference type="Proteomes" id="UP000738359"/>
    </source>
</evidence>
<name>A0A9P6M158_MORAP</name>
<dbReference type="AlphaFoldDB" id="A0A9P6M158"/>
<feature type="domain" description="Cytochrome b5 heme-binding" evidence="2">
    <location>
        <begin position="5"/>
        <end position="101"/>
    </location>
</feature>
<dbReference type="FunFam" id="3.10.120.10:FF:000003">
    <property type="entry name" value="membrane-associated progesterone receptor component 1"/>
    <property type="match status" value="1"/>
</dbReference>
<dbReference type="Proteomes" id="UP000738359">
    <property type="component" value="Unassembled WGS sequence"/>
</dbReference>
<reference evidence="3" key="1">
    <citation type="journal article" date="2020" name="Fungal Divers.">
        <title>Resolving the Mortierellaceae phylogeny through synthesis of multi-gene phylogenetics and phylogenomics.</title>
        <authorList>
            <person name="Vandepol N."/>
            <person name="Liber J."/>
            <person name="Desiro A."/>
            <person name="Na H."/>
            <person name="Kennedy M."/>
            <person name="Barry K."/>
            <person name="Grigoriev I.V."/>
            <person name="Miller A.N."/>
            <person name="O'Donnell K."/>
            <person name="Stajich J.E."/>
            <person name="Bonito G."/>
        </authorList>
    </citation>
    <scope>NUCLEOTIDE SEQUENCE</scope>
    <source>
        <strain evidence="3">CK1249</strain>
    </source>
</reference>
<dbReference type="SUPFAM" id="SSF55856">
    <property type="entry name" value="Cytochrome b5-like heme/steroid binding domain"/>
    <property type="match status" value="1"/>
</dbReference>
<dbReference type="InterPro" id="IPR001199">
    <property type="entry name" value="Cyt_B5-like_heme/steroid-bd"/>
</dbReference>
<evidence type="ECO:0000259" key="2">
    <source>
        <dbReference type="SMART" id="SM01117"/>
    </source>
</evidence>
<comment type="caution">
    <text evidence="3">The sequence shown here is derived from an EMBL/GenBank/DDBJ whole genome shotgun (WGS) entry which is preliminary data.</text>
</comment>
<organism evidence="3 4">
    <name type="scientific">Mortierella alpina</name>
    <name type="common">Oleaginous fungus</name>
    <name type="synonym">Mortierella renispora</name>
    <dbReference type="NCBI Taxonomy" id="64518"/>
    <lineage>
        <taxon>Eukaryota</taxon>
        <taxon>Fungi</taxon>
        <taxon>Fungi incertae sedis</taxon>
        <taxon>Mucoromycota</taxon>
        <taxon>Mortierellomycotina</taxon>
        <taxon>Mortierellomycetes</taxon>
        <taxon>Mortierellales</taxon>
        <taxon>Mortierellaceae</taxon>
        <taxon>Mortierella</taxon>
    </lineage>
</organism>
<dbReference type="OrthoDB" id="899at2759"/>
<evidence type="ECO:0000256" key="1">
    <source>
        <dbReference type="ARBA" id="ARBA00038357"/>
    </source>
</evidence>